<gene>
    <name evidence="1" type="ORF">TCON_1666</name>
</gene>
<dbReference type="Proteomes" id="UP001516464">
    <property type="component" value="Unassembled WGS sequence"/>
</dbReference>
<proteinExistence type="predicted"/>
<sequence>MTEKLFEALTLKGKGARDPALVKLLKAQEGTNSEPKIETAEYSLGNVRNIPIQVFDIQIEMPETETVGALVSRSPSYVIYTFNRQDIFIMHKQVGGIVLNTEEKIKDIVISERKLGTILVLVFESKKALFYKLTLNGNKVEYKDVYAINENVESVKTNEFSIFVISRSPYYSVHSINTDTFDKELLIDKIPEENQFDFFASRDDLFYSKNGEIFEINQTPTGIKGNKIFRFGNYWVVEEEETQSECVVTLYDLTYRFTDRIRINKQGKPIYVVTNDIFIFYSGVAINWYSVKKHAFSPLKITLLNNTPLSLAIDRDVSCIIVITLTRIIKKNKIPQKNIKCENIGDKESLSDVTKKESKSVGKERDWDKLVSESDSKPNNLFKPKKSFSISNDNLFNSLCTDDKILIGVNSPSVLNTETEYKAQMHPLGIQNLFDNLYHRLEMERNEREKKERIRQDLLLDKISESLNKNLTFVVESVVKKEMDILKKGLFDSILKFNKQMLNENKEIVMDSLRSMMIDTAVPAIESCMEEMKIQMLGEVKMLNCRQYELSNADDGESIILNLLEEEKLEEAVMLALEDDELMDILVEKVDAESLETLDGRVLLKLLERSINTINSNCDWQENYFNFIRGIIMAIDSNEFSDAECNQLITYIQSINDIMSISGIDDHTLRYAMKVHMKCVDKRRNIRRNNKF</sequence>
<reference evidence="1 2" key="1">
    <citation type="submission" date="2019-01" db="EMBL/GenBank/DDBJ databases">
        <title>Genomes sequencing and comparative genomics of infectious freshwater microsporidia, Cucumispora dikerogammari and Thelohania contejeani.</title>
        <authorList>
            <person name="Cormier A."/>
            <person name="Giraud I."/>
            <person name="Wattier R."/>
            <person name="Teixeira M."/>
            <person name="Grandjean F."/>
            <person name="Rigaud T."/>
            <person name="Cordaux R."/>
        </authorList>
    </citation>
    <scope>NUCLEOTIDE SEQUENCE [LARGE SCALE GENOMIC DNA]</scope>
    <source>
        <strain evidence="1">T1</strain>
        <tissue evidence="1">Spores</tissue>
    </source>
</reference>
<protein>
    <submittedName>
        <fullName evidence="1">Uncharacterized protein</fullName>
    </submittedName>
</protein>
<comment type="caution">
    <text evidence="1">The sequence shown here is derived from an EMBL/GenBank/DDBJ whole genome shotgun (WGS) entry which is preliminary data.</text>
</comment>
<keyword evidence="2" id="KW-1185">Reference proteome</keyword>
<dbReference type="EMBL" id="SBIQ01000127">
    <property type="protein sequence ID" value="KAF7683119.1"/>
    <property type="molecule type" value="Genomic_DNA"/>
</dbReference>
<accession>A0ABQ7HY96</accession>
<evidence type="ECO:0000313" key="1">
    <source>
        <dbReference type="EMBL" id="KAF7683119.1"/>
    </source>
</evidence>
<organism evidence="1 2">
    <name type="scientific">Astathelohania contejeani</name>
    <dbReference type="NCBI Taxonomy" id="164912"/>
    <lineage>
        <taxon>Eukaryota</taxon>
        <taxon>Fungi</taxon>
        <taxon>Fungi incertae sedis</taxon>
        <taxon>Microsporidia</taxon>
        <taxon>Astathelohaniidae</taxon>
        <taxon>Astathelohania</taxon>
    </lineage>
</organism>
<name>A0ABQ7HY96_9MICR</name>
<evidence type="ECO:0000313" key="2">
    <source>
        <dbReference type="Proteomes" id="UP001516464"/>
    </source>
</evidence>